<dbReference type="Proteomes" id="UP000585437">
    <property type="component" value="Unassembled WGS sequence"/>
</dbReference>
<organism evidence="1 2">
    <name type="scientific">Rhizobium soli</name>
    <dbReference type="NCBI Taxonomy" id="424798"/>
    <lineage>
        <taxon>Bacteria</taxon>
        <taxon>Pseudomonadati</taxon>
        <taxon>Pseudomonadota</taxon>
        <taxon>Alphaproteobacteria</taxon>
        <taxon>Hyphomicrobiales</taxon>
        <taxon>Rhizobiaceae</taxon>
        <taxon>Rhizobium/Agrobacterium group</taxon>
        <taxon>Rhizobium</taxon>
    </lineage>
</organism>
<gene>
    <name evidence="1" type="ORF">F4695_001531</name>
</gene>
<reference evidence="1 2" key="1">
    <citation type="submission" date="2020-08" db="EMBL/GenBank/DDBJ databases">
        <title>The Agave Microbiome: Exploring the role of microbial communities in plant adaptations to desert environments.</title>
        <authorList>
            <person name="Partida-Martinez L.P."/>
        </authorList>
    </citation>
    <scope>NUCLEOTIDE SEQUENCE [LARGE SCALE GENOMIC DNA]</scope>
    <source>
        <strain evidence="1 2">AS3.12</strain>
    </source>
</reference>
<proteinExistence type="predicted"/>
<evidence type="ECO:0000313" key="2">
    <source>
        <dbReference type="Proteomes" id="UP000585437"/>
    </source>
</evidence>
<dbReference type="AlphaFoldDB" id="A0A7X0JIG0"/>
<comment type="caution">
    <text evidence="1">The sequence shown here is derived from an EMBL/GenBank/DDBJ whole genome shotgun (WGS) entry which is preliminary data.</text>
</comment>
<protein>
    <submittedName>
        <fullName evidence="1">Uncharacterized protein</fullName>
    </submittedName>
</protein>
<sequence length="40" mass="4318">MSDDTLFSGVIGIDGLQVRPIKYPLDLDLSPGLCHVTAFI</sequence>
<accession>A0A7X0JIG0</accession>
<keyword evidence="2" id="KW-1185">Reference proteome</keyword>
<evidence type="ECO:0000313" key="1">
    <source>
        <dbReference type="EMBL" id="MBB6508199.1"/>
    </source>
</evidence>
<name>A0A7X0JIG0_9HYPH</name>
<dbReference type="EMBL" id="JACHBU010000002">
    <property type="protein sequence ID" value="MBB6508199.1"/>
    <property type="molecule type" value="Genomic_DNA"/>
</dbReference>